<keyword evidence="3" id="KW-0963">Cytoplasm</keyword>
<dbReference type="CDD" id="cd03342">
    <property type="entry name" value="TCP1_zeta"/>
    <property type="match status" value="1"/>
</dbReference>
<dbReference type="SUPFAM" id="SSF52029">
    <property type="entry name" value="GroEL apical domain-like"/>
    <property type="match status" value="1"/>
</dbReference>
<evidence type="ECO:0000256" key="6">
    <source>
        <dbReference type="ARBA" id="ARBA00023186"/>
    </source>
</evidence>
<dbReference type="Gene3D" id="1.10.560.10">
    <property type="entry name" value="GroEL-like equatorial domain"/>
    <property type="match status" value="2"/>
</dbReference>
<dbReference type="InterPro" id="IPR027410">
    <property type="entry name" value="TCP-1-like_intermed_sf"/>
</dbReference>
<dbReference type="GO" id="GO:0016887">
    <property type="term" value="F:ATP hydrolysis activity"/>
    <property type="evidence" value="ECO:0007669"/>
    <property type="project" value="InterPro"/>
</dbReference>
<dbReference type="FunFam" id="3.50.7.10:FF:000048">
    <property type="match status" value="1"/>
</dbReference>
<dbReference type="PROSITE" id="PS00751">
    <property type="entry name" value="TCP1_2"/>
    <property type="match status" value="1"/>
</dbReference>
<reference evidence="9" key="2">
    <citation type="journal article" date="2014" name="Science">
        <title>Comparative genomics reveals insights into avian genome evolution and adaptation.</title>
        <authorList>
            <consortium name="Avian Genome Consortium"/>
            <person name="Zhang G."/>
            <person name="Li C."/>
            <person name="Li Q."/>
            <person name="Li B."/>
            <person name="Larkin D.M."/>
            <person name="Lee C."/>
            <person name="Storz J.F."/>
            <person name="Antunes A."/>
            <person name="Greenwold M.J."/>
            <person name="Meredith R.W."/>
            <person name="Odeen A."/>
            <person name="Cui J."/>
            <person name="Zhou Q."/>
            <person name="Xu L."/>
            <person name="Pan H."/>
            <person name="Wang Z."/>
            <person name="Jin L."/>
            <person name="Zhang P."/>
            <person name="Hu H."/>
            <person name="Yang W."/>
            <person name="Hu J."/>
            <person name="Xiao J."/>
            <person name="Yang Z."/>
            <person name="Liu Y."/>
            <person name="Xie Q."/>
            <person name="Yu H."/>
            <person name="Lian J."/>
            <person name="Wen P."/>
            <person name="Zhang F."/>
            <person name="Li H."/>
            <person name="Zeng Y."/>
            <person name="Xiong Z."/>
            <person name="Liu S."/>
            <person name="Zhou L."/>
            <person name="Huang Z."/>
            <person name="An N."/>
            <person name="Wang J."/>
            <person name="Zheng Q."/>
            <person name="Xiong Y."/>
            <person name="Wang G."/>
            <person name="Wang B."/>
            <person name="Wang J."/>
            <person name="Fan Y."/>
            <person name="da Fonseca R.R."/>
            <person name="Alfaro-Nunez A."/>
            <person name="Schubert M."/>
            <person name="Orlando L."/>
            <person name="Mourier T."/>
            <person name="Howard J.T."/>
            <person name="Ganapathy G."/>
            <person name="Pfenning A."/>
            <person name="Whitney O."/>
            <person name="Rivas M.V."/>
            <person name="Hara E."/>
            <person name="Smith J."/>
            <person name="Farre M."/>
            <person name="Narayan J."/>
            <person name="Slavov G."/>
            <person name="Romanov M.N."/>
            <person name="Borges R."/>
            <person name="Machado J.P."/>
            <person name="Khan I."/>
            <person name="Springer M.S."/>
            <person name="Gatesy J."/>
            <person name="Hoffmann F.G."/>
            <person name="Opazo J.C."/>
            <person name="Hastad O."/>
            <person name="Sawyer R.H."/>
            <person name="Kim H."/>
            <person name="Kim K.W."/>
            <person name="Kim H.J."/>
            <person name="Cho S."/>
            <person name="Li N."/>
            <person name="Huang Y."/>
            <person name="Bruford M.W."/>
            <person name="Zhan X."/>
            <person name="Dixon A."/>
            <person name="Bertelsen M.F."/>
            <person name="Derryberry E."/>
            <person name="Warren W."/>
            <person name="Wilson R.K."/>
            <person name="Li S."/>
            <person name="Ray D.A."/>
            <person name="Green R.E."/>
            <person name="O'Brien S.J."/>
            <person name="Griffin D."/>
            <person name="Johnson W.E."/>
            <person name="Haussler D."/>
            <person name="Ryder O.A."/>
            <person name="Willerslev E."/>
            <person name="Graves G.R."/>
            <person name="Alstrom P."/>
            <person name="Fjeldsa J."/>
            <person name="Mindell D.P."/>
            <person name="Edwards S.V."/>
            <person name="Braun E.L."/>
            <person name="Rahbek C."/>
            <person name="Burt D.W."/>
            <person name="Houde P."/>
            <person name="Zhang Y."/>
            <person name="Yang H."/>
            <person name="Wang J."/>
            <person name="Jarvis E.D."/>
            <person name="Gilbert M.T."/>
            <person name="Wang J."/>
        </authorList>
    </citation>
    <scope>NUCLEOTIDE SEQUENCE [LARGE SCALE GENOMIC DNA]</scope>
</reference>
<proteinExistence type="inferred from homology"/>
<dbReference type="InterPro" id="IPR002423">
    <property type="entry name" value="Cpn60/GroEL/TCP-1"/>
</dbReference>
<dbReference type="InterPro" id="IPR027409">
    <property type="entry name" value="GroEL-like_apical_dom_sf"/>
</dbReference>
<accession>A0A093BBL3</accession>
<evidence type="ECO:0000256" key="7">
    <source>
        <dbReference type="RuleBase" id="RU004187"/>
    </source>
</evidence>
<dbReference type="InterPro" id="IPR012722">
    <property type="entry name" value="Chap_CCT_zeta"/>
</dbReference>
<organism evidence="8 9">
    <name type="scientific">Chaetura pelagica</name>
    <name type="common">Chimney swift</name>
    <name type="synonym">Hirundo pelagica</name>
    <dbReference type="NCBI Taxonomy" id="8897"/>
    <lineage>
        <taxon>Eukaryota</taxon>
        <taxon>Metazoa</taxon>
        <taxon>Chordata</taxon>
        <taxon>Craniata</taxon>
        <taxon>Vertebrata</taxon>
        <taxon>Euteleostomi</taxon>
        <taxon>Archelosauria</taxon>
        <taxon>Archosauria</taxon>
        <taxon>Dinosauria</taxon>
        <taxon>Saurischia</taxon>
        <taxon>Theropoda</taxon>
        <taxon>Coelurosauria</taxon>
        <taxon>Aves</taxon>
        <taxon>Neognathae</taxon>
        <taxon>Neoaves</taxon>
        <taxon>Strisores</taxon>
        <taxon>Apodiformes</taxon>
        <taxon>Apodidae</taxon>
        <taxon>Apodinae</taxon>
        <taxon>Chaetura</taxon>
    </lineage>
</organism>
<name>A0A093BBL3_CHAPE</name>
<dbReference type="FunFam" id="3.30.260.10:FF:000017">
    <property type="entry name" value="T-complex protein 1 subunit zeta"/>
    <property type="match status" value="1"/>
</dbReference>
<dbReference type="GO" id="GO:0140662">
    <property type="term" value="F:ATP-dependent protein folding chaperone"/>
    <property type="evidence" value="ECO:0007669"/>
    <property type="project" value="InterPro"/>
</dbReference>
<dbReference type="InterPro" id="IPR017998">
    <property type="entry name" value="Chaperone_TCP-1"/>
</dbReference>
<feature type="non-terminal residue" evidence="8">
    <location>
        <position position="414"/>
    </location>
</feature>
<dbReference type="GO" id="GO:0005737">
    <property type="term" value="C:cytoplasm"/>
    <property type="evidence" value="ECO:0007669"/>
    <property type="project" value="UniProtKB-SubCell"/>
</dbReference>
<dbReference type="PROSITE" id="PS00995">
    <property type="entry name" value="TCP1_3"/>
    <property type="match status" value="1"/>
</dbReference>
<dbReference type="FunFam" id="1.10.560.10:FF:000058">
    <property type="entry name" value="T-complex protein 1 subunit zeta"/>
    <property type="match status" value="1"/>
</dbReference>
<evidence type="ECO:0000313" key="9">
    <source>
        <dbReference type="Proteomes" id="UP000031515"/>
    </source>
</evidence>
<protein>
    <submittedName>
        <fullName evidence="8">T-complex protein 1 subunit zeta</fullName>
    </submittedName>
</protein>
<dbReference type="Gene3D" id="3.30.260.10">
    <property type="entry name" value="TCP-1-like chaperonin intermediate domain"/>
    <property type="match status" value="2"/>
</dbReference>
<keyword evidence="6 7" id="KW-0143">Chaperone</keyword>
<dbReference type="GO" id="GO:0051082">
    <property type="term" value="F:unfolded protein binding"/>
    <property type="evidence" value="ECO:0007669"/>
    <property type="project" value="InterPro"/>
</dbReference>
<dbReference type="Gene3D" id="3.50.7.10">
    <property type="entry name" value="GroEL"/>
    <property type="match status" value="1"/>
</dbReference>
<dbReference type="Pfam" id="PF00118">
    <property type="entry name" value="Cpn60_TCP1"/>
    <property type="match status" value="2"/>
</dbReference>
<dbReference type="Proteomes" id="UP000031515">
    <property type="component" value="Unassembled WGS sequence"/>
</dbReference>
<evidence type="ECO:0000313" key="8">
    <source>
        <dbReference type="EMBL" id="KFU86351.1"/>
    </source>
</evidence>
<dbReference type="SUPFAM" id="SSF54849">
    <property type="entry name" value="GroEL-intermediate domain like"/>
    <property type="match status" value="1"/>
</dbReference>
<dbReference type="FunFam" id="3.30.260.10:FF:000029">
    <property type="entry name" value="Chaperonin containing TCP1 subunit 6B"/>
    <property type="match status" value="1"/>
</dbReference>
<gene>
    <name evidence="8" type="ORF">M959_04345</name>
</gene>
<sequence>RRLVSGAGDIKLTKDGNVLLQEMQIQHPTASLIAKVATAQDDITGDGTTSNVLIIGELLKQADLYIAEGLHPRIVAEGFEIAKEKALEVLEQVKVSKEMDRETLMDVARTSLRTKVHTELADILTEAVVDSVLTVRKPDEPIDLHMVEIMEMKHKSETDTTINSHSTLWCASFSEHGLGDCAGLRQHAGEVGFPTGQVLSCVCSLRLTLACGGTAMNSVEDLSPDCLGHAGLVYEYTLGEEKYTFIEKCDNPRSVTLLIRGPNKHTLTQIKDAVRDGLRAVKNAIEDGCVVPGAGALEVAVASALVKHKPNVKGRAQLGVQAFADALLIIPKVLAQNSGYDPQETLVKVQAEHVESGQLTGVDLNTGEPMVAAAAGIWDNYNVKKQLLHSCTVIASNILLVDEIMRAGMSSLKG</sequence>
<comment type="subcellular location">
    <subcellularLocation>
        <location evidence="1">Cytoplasm</location>
    </subcellularLocation>
</comment>
<dbReference type="PRINTS" id="PR00304">
    <property type="entry name" value="TCOMPLEXTCP1"/>
</dbReference>
<keyword evidence="5 7" id="KW-0067">ATP-binding</keyword>
<evidence type="ECO:0000256" key="4">
    <source>
        <dbReference type="ARBA" id="ARBA00022741"/>
    </source>
</evidence>
<evidence type="ECO:0000256" key="3">
    <source>
        <dbReference type="ARBA" id="ARBA00022490"/>
    </source>
</evidence>
<dbReference type="EMBL" id="KN126073">
    <property type="protein sequence ID" value="KFU86351.1"/>
    <property type="molecule type" value="Genomic_DNA"/>
</dbReference>
<reference evidence="8 9" key="1">
    <citation type="submission" date="2013-08" db="EMBL/GenBank/DDBJ databases">
        <title>Genome evolution of avian class.</title>
        <authorList>
            <person name="Zhang G."/>
            <person name="Li C."/>
        </authorList>
    </citation>
    <scope>NUCLEOTIDE SEQUENCE [LARGE SCALE GENOMIC DNA]</scope>
    <source>
        <strain evidence="8">M959</strain>
    </source>
</reference>
<feature type="non-terminal residue" evidence="8">
    <location>
        <position position="1"/>
    </location>
</feature>
<dbReference type="FunFam" id="1.10.560.10:FF:000038">
    <property type="entry name" value="Chaperonin containing TCP1 subunit 6B"/>
    <property type="match status" value="1"/>
</dbReference>
<evidence type="ECO:0000256" key="1">
    <source>
        <dbReference type="ARBA" id="ARBA00004496"/>
    </source>
</evidence>
<dbReference type="AlphaFoldDB" id="A0A093BBL3"/>
<dbReference type="GO" id="GO:0005524">
    <property type="term" value="F:ATP binding"/>
    <property type="evidence" value="ECO:0007669"/>
    <property type="project" value="UniProtKB-KW"/>
</dbReference>
<keyword evidence="9" id="KW-1185">Reference proteome</keyword>
<evidence type="ECO:0000256" key="2">
    <source>
        <dbReference type="ARBA" id="ARBA00008020"/>
    </source>
</evidence>
<dbReference type="PANTHER" id="PTHR11353">
    <property type="entry name" value="CHAPERONIN"/>
    <property type="match status" value="1"/>
</dbReference>
<evidence type="ECO:0000256" key="5">
    <source>
        <dbReference type="ARBA" id="ARBA00022840"/>
    </source>
</evidence>
<comment type="similarity">
    <text evidence="2 7">Belongs to the TCP-1 chaperonin family.</text>
</comment>
<dbReference type="SUPFAM" id="SSF48592">
    <property type="entry name" value="GroEL equatorial domain-like"/>
    <property type="match status" value="1"/>
</dbReference>
<dbReference type="InterPro" id="IPR027413">
    <property type="entry name" value="GROEL-like_equatorial_sf"/>
</dbReference>
<dbReference type="InterPro" id="IPR002194">
    <property type="entry name" value="Chaperonin_TCP-1_CS"/>
</dbReference>
<keyword evidence="4 7" id="KW-0547">Nucleotide-binding</keyword>